<accession>A0ABU5YDF5</accession>
<dbReference type="RefSeq" id="WP_323980318.1">
    <property type="nucleotide sequence ID" value="NZ_JAYKBV010000035.1"/>
</dbReference>
<keyword evidence="2" id="KW-1185">Reference proteome</keyword>
<name>A0ABU5YDF5_9FLAO</name>
<dbReference type="EMBL" id="JAYKBV010000035">
    <property type="protein sequence ID" value="MEB3041850.1"/>
    <property type="molecule type" value="Genomic_DNA"/>
</dbReference>
<evidence type="ECO:0000313" key="2">
    <source>
        <dbReference type="Proteomes" id="UP001324270"/>
    </source>
</evidence>
<dbReference type="Proteomes" id="UP001324270">
    <property type="component" value="Unassembled WGS sequence"/>
</dbReference>
<sequence length="234" mass="26454">MSKQVLTNPVLTPLNPISFFSGKIKSSFGRLFKKRKDKTNKIPTSAADSMGGRISQKGKDNKVIRSDASAFMPKNKNIINTDRRNRRSTGGENQIVGIAEDGYRAGTEHIQANTRSIQDASFTTDNINRVEDYLRTNFPNPDGSICENNEVMIDRARAIERGELEATDTDKAFLTHELRERELRETGMEYNEAHAQTCKEYGFDANAENTEPHPFYTKEAQDAFDKAELERAIR</sequence>
<gene>
    <name evidence="1" type="ORF">VJJ49_14290</name>
</gene>
<reference evidence="1 2" key="1">
    <citation type="submission" date="2023-12" db="EMBL/GenBank/DDBJ databases">
        <title>Genomic sequences of Capnocytophaga and Parvimonas strains.</title>
        <authorList>
            <person name="Watt R.M."/>
            <person name="Wang M."/>
            <person name="Yang T."/>
            <person name="Tong W.M."/>
        </authorList>
    </citation>
    <scope>NUCLEOTIDE SEQUENCE [LARGE SCALE GENOMIC DNA]</scope>
    <source>
        <strain evidence="1 2">CCUG 13156</strain>
    </source>
</reference>
<protein>
    <submittedName>
        <fullName evidence="1">Uncharacterized protein</fullName>
    </submittedName>
</protein>
<organism evidence="1 2">
    <name type="scientific">Capnocytophaga gingivalis</name>
    <dbReference type="NCBI Taxonomy" id="1017"/>
    <lineage>
        <taxon>Bacteria</taxon>
        <taxon>Pseudomonadati</taxon>
        <taxon>Bacteroidota</taxon>
        <taxon>Flavobacteriia</taxon>
        <taxon>Flavobacteriales</taxon>
        <taxon>Flavobacteriaceae</taxon>
        <taxon>Capnocytophaga</taxon>
    </lineage>
</organism>
<proteinExistence type="predicted"/>
<comment type="caution">
    <text evidence="1">The sequence shown here is derived from an EMBL/GenBank/DDBJ whole genome shotgun (WGS) entry which is preliminary data.</text>
</comment>
<evidence type="ECO:0000313" key="1">
    <source>
        <dbReference type="EMBL" id="MEB3041850.1"/>
    </source>
</evidence>